<dbReference type="GO" id="GO:0000155">
    <property type="term" value="F:phosphorelay sensor kinase activity"/>
    <property type="evidence" value="ECO:0007669"/>
    <property type="project" value="InterPro"/>
</dbReference>
<dbReference type="Gene3D" id="3.30.565.10">
    <property type="entry name" value="Histidine kinase-like ATPase, C-terminal domain"/>
    <property type="match status" value="1"/>
</dbReference>
<evidence type="ECO:0000256" key="9">
    <source>
        <dbReference type="ARBA" id="ARBA00022989"/>
    </source>
</evidence>
<dbReference type="PRINTS" id="PR00344">
    <property type="entry name" value="BCTRLSENSOR"/>
</dbReference>
<dbReference type="Pfam" id="PF02518">
    <property type="entry name" value="HATPase_c"/>
    <property type="match status" value="1"/>
</dbReference>
<feature type="transmembrane region" description="Helical" evidence="13">
    <location>
        <begin position="12"/>
        <end position="31"/>
    </location>
</feature>
<dbReference type="EMBL" id="QSRJ01000010">
    <property type="protein sequence ID" value="RGL08400.1"/>
    <property type="molecule type" value="Genomic_DNA"/>
</dbReference>
<reference evidence="15 16" key="1">
    <citation type="submission" date="2018-08" db="EMBL/GenBank/DDBJ databases">
        <title>A genome reference for cultivated species of the human gut microbiota.</title>
        <authorList>
            <person name="Zou Y."/>
            <person name="Xue W."/>
            <person name="Luo G."/>
        </authorList>
    </citation>
    <scope>NUCLEOTIDE SEQUENCE [LARGE SCALE GENOMIC DNA]</scope>
    <source>
        <strain evidence="15 16">TF08-14</strain>
    </source>
</reference>
<evidence type="ECO:0000256" key="5">
    <source>
        <dbReference type="ARBA" id="ARBA00022553"/>
    </source>
</evidence>
<organism evidence="15 16">
    <name type="scientific">Collinsella tanakaei</name>
    <dbReference type="NCBI Taxonomy" id="626935"/>
    <lineage>
        <taxon>Bacteria</taxon>
        <taxon>Bacillati</taxon>
        <taxon>Actinomycetota</taxon>
        <taxon>Coriobacteriia</taxon>
        <taxon>Coriobacteriales</taxon>
        <taxon>Coriobacteriaceae</taxon>
        <taxon>Collinsella</taxon>
    </lineage>
</organism>
<dbReference type="InterPro" id="IPR036097">
    <property type="entry name" value="HisK_dim/P_sf"/>
</dbReference>
<feature type="domain" description="Histidine kinase" evidence="14">
    <location>
        <begin position="126"/>
        <end position="353"/>
    </location>
</feature>
<dbReference type="SUPFAM" id="SSF55874">
    <property type="entry name" value="ATPase domain of HSP90 chaperone/DNA topoisomerase II/histidine kinase"/>
    <property type="match status" value="1"/>
</dbReference>
<dbReference type="InterPro" id="IPR005467">
    <property type="entry name" value="His_kinase_dom"/>
</dbReference>
<proteinExistence type="predicted"/>
<name>A0A3E4QQD8_9ACTN</name>
<keyword evidence="4" id="KW-1003">Cell membrane</keyword>
<accession>A0A3E4QQD8</accession>
<evidence type="ECO:0000256" key="2">
    <source>
        <dbReference type="ARBA" id="ARBA00004651"/>
    </source>
</evidence>
<dbReference type="InterPro" id="IPR003594">
    <property type="entry name" value="HATPase_dom"/>
</dbReference>
<evidence type="ECO:0000259" key="14">
    <source>
        <dbReference type="PROSITE" id="PS50109"/>
    </source>
</evidence>
<dbReference type="PROSITE" id="PS50109">
    <property type="entry name" value="HIS_KIN"/>
    <property type="match status" value="1"/>
</dbReference>
<evidence type="ECO:0000256" key="10">
    <source>
        <dbReference type="ARBA" id="ARBA00023012"/>
    </source>
</evidence>
<evidence type="ECO:0000256" key="1">
    <source>
        <dbReference type="ARBA" id="ARBA00000085"/>
    </source>
</evidence>
<evidence type="ECO:0000313" key="16">
    <source>
        <dbReference type="Proteomes" id="UP000260943"/>
    </source>
</evidence>
<evidence type="ECO:0000256" key="4">
    <source>
        <dbReference type="ARBA" id="ARBA00022475"/>
    </source>
</evidence>
<evidence type="ECO:0000256" key="6">
    <source>
        <dbReference type="ARBA" id="ARBA00022679"/>
    </source>
</evidence>
<dbReference type="EC" id="2.7.13.3" evidence="3"/>
<dbReference type="RefSeq" id="WP_117680006.1">
    <property type="nucleotide sequence ID" value="NZ_QSRJ01000010.1"/>
</dbReference>
<comment type="subcellular location">
    <subcellularLocation>
        <location evidence="2">Cell membrane</location>
        <topology evidence="2">Multi-pass membrane protein</topology>
    </subcellularLocation>
</comment>
<dbReference type="GO" id="GO:0004721">
    <property type="term" value="F:phosphoprotein phosphatase activity"/>
    <property type="evidence" value="ECO:0007669"/>
    <property type="project" value="TreeGrafter"/>
</dbReference>
<keyword evidence="7 13" id="KW-0812">Transmembrane</keyword>
<feature type="transmembrane region" description="Helical" evidence="13">
    <location>
        <begin position="37"/>
        <end position="58"/>
    </location>
</feature>
<evidence type="ECO:0000256" key="13">
    <source>
        <dbReference type="SAM" id="Phobius"/>
    </source>
</evidence>
<dbReference type="SUPFAM" id="SSF47384">
    <property type="entry name" value="Homodimeric domain of signal transducing histidine kinase"/>
    <property type="match status" value="1"/>
</dbReference>
<dbReference type="GO" id="GO:0016036">
    <property type="term" value="P:cellular response to phosphate starvation"/>
    <property type="evidence" value="ECO:0007669"/>
    <property type="project" value="TreeGrafter"/>
</dbReference>
<evidence type="ECO:0000256" key="3">
    <source>
        <dbReference type="ARBA" id="ARBA00012438"/>
    </source>
</evidence>
<keyword evidence="5" id="KW-0597">Phosphoprotein</keyword>
<dbReference type="InterPro" id="IPR004358">
    <property type="entry name" value="Sig_transdc_His_kin-like_C"/>
</dbReference>
<keyword evidence="8 15" id="KW-0418">Kinase</keyword>
<dbReference type="PANTHER" id="PTHR45453">
    <property type="entry name" value="PHOSPHATE REGULON SENSOR PROTEIN PHOR"/>
    <property type="match status" value="1"/>
</dbReference>
<dbReference type="Proteomes" id="UP000260943">
    <property type="component" value="Unassembled WGS sequence"/>
</dbReference>
<protein>
    <recommendedName>
        <fullName evidence="12">Sensor-like histidine kinase SenX3</fullName>
        <ecNumber evidence="3">2.7.13.3</ecNumber>
    </recommendedName>
</protein>
<comment type="catalytic activity">
    <reaction evidence="1">
        <text>ATP + protein L-histidine = ADP + protein N-phospho-L-histidine.</text>
        <dbReference type="EC" id="2.7.13.3"/>
    </reaction>
</comment>
<dbReference type="InterPro" id="IPR036890">
    <property type="entry name" value="HATPase_C_sf"/>
</dbReference>
<comment type="caution">
    <text evidence="15">The sequence shown here is derived from an EMBL/GenBank/DDBJ whole genome shotgun (WGS) entry which is preliminary data.</text>
</comment>
<evidence type="ECO:0000313" key="15">
    <source>
        <dbReference type="EMBL" id="RGL08400.1"/>
    </source>
</evidence>
<gene>
    <name evidence="15" type="ORF">DXC81_08455</name>
</gene>
<dbReference type="SMART" id="SM00387">
    <property type="entry name" value="HATPase_c"/>
    <property type="match status" value="1"/>
</dbReference>
<keyword evidence="9 13" id="KW-1133">Transmembrane helix</keyword>
<evidence type="ECO:0000256" key="12">
    <source>
        <dbReference type="ARBA" id="ARBA00039401"/>
    </source>
</evidence>
<evidence type="ECO:0000256" key="8">
    <source>
        <dbReference type="ARBA" id="ARBA00022777"/>
    </source>
</evidence>
<evidence type="ECO:0000256" key="7">
    <source>
        <dbReference type="ARBA" id="ARBA00022692"/>
    </source>
</evidence>
<dbReference type="GO" id="GO:0005886">
    <property type="term" value="C:plasma membrane"/>
    <property type="evidence" value="ECO:0007669"/>
    <property type="project" value="UniProtKB-SubCell"/>
</dbReference>
<keyword evidence="10" id="KW-0902">Two-component regulatory system</keyword>
<dbReference type="AlphaFoldDB" id="A0A3E4QQD8"/>
<sequence>MTFGSYLRSAWPTVAILCVASLLTCMVLEVSGTGAPLLSLVACVLIGSSVLLLVVDYLRKRAFACELDSLADQQGHALWASELIDRPDFIEGQLAYDALCAVSKAANDEVAGYRRQTNDYREYVETWVHEAKSPLAAAHLMIENIEDELSAVGEDPIDEEVLFSRVRALDEELDRMEGYVEQALFYARSEAVERDYLIREYNLKELVSAALRANSRMLISARVAPFRRNLDYQVFTDEKWMLFIFGQIIQNSVKYARDEGASIEFSACLRDEGLATERVELSIRDNGCGVSAADLPRVFEKGFTGAAGRSGKRSTGIGLYLVKRLCDKMGVGIDADSVAGEGFTVILSFSTNRFHYFE</sequence>
<dbReference type="CDD" id="cd00082">
    <property type="entry name" value="HisKA"/>
    <property type="match status" value="1"/>
</dbReference>
<keyword evidence="11 13" id="KW-0472">Membrane</keyword>
<dbReference type="InterPro" id="IPR003661">
    <property type="entry name" value="HisK_dim/P_dom"/>
</dbReference>
<dbReference type="InterPro" id="IPR050351">
    <property type="entry name" value="BphY/WalK/GraS-like"/>
</dbReference>
<keyword evidence="6" id="KW-0808">Transferase</keyword>
<evidence type="ECO:0000256" key="11">
    <source>
        <dbReference type="ARBA" id="ARBA00023136"/>
    </source>
</evidence>
<dbReference type="PANTHER" id="PTHR45453:SF2">
    <property type="entry name" value="HISTIDINE KINASE"/>
    <property type="match status" value="1"/>
</dbReference>